<sequence>MDTHEIQTALEKSIEYYKKSLFEYSPEQFVTKPNAQEWSIGQMYEHICMSALYFFFKRANYCLEQRNGQIGGDKNIYGEKQFKYNSFPPTQLKIPEALKGPEPVAKAQEDYLVLLDQIMIQGKILAERIPADRGEYKCIQPAFGWLNAHEWFWLNEQHFRHHLLQKARIDSFLINVNN</sequence>
<keyword evidence="3" id="KW-1185">Reference proteome</keyword>
<comment type="caution">
    <text evidence="2">The sequence shown here is derived from an EMBL/GenBank/DDBJ whole genome shotgun (WGS) entry which is preliminary data.</text>
</comment>
<organism evidence="2 3">
    <name type="scientific">Flectobacillus roseus</name>
    <dbReference type="NCBI Taxonomy" id="502259"/>
    <lineage>
        <taxon>Bacteria</taxon>
        <taxon>Pseudomonadati</taxon>
        <taxon>Bacteroidota</taxon>
        <taxon>Cytophagia</taxon>
        <taxon>Cytophagales</taxon>
        <taxon>Flectobacillaceae</taxon>
        <taxon>Flectobacillus</taxon>
    </lineage>
</organism>
<dbReference type="RefSeq" id="WP_283345847.1">
    <property type="nucleotide sequence ID" value="NZ_JASHIF010000019.1"/>
</dbReference>
<evidence type="ECO:0000259" key="1">
    <source>
        <dbReference type="Pfam" id="PF12867"/>
    </source>
</evidence>
<protein>
    <submittedName>
        <fullName evidence="2">DinB family protein</fullName>
    </submittedName>
</protein>
<dbReference type="InterPro" id="IPR024775">
    <property type="entry name" value="DinB-like"/>
</dbReference>
<dbReference type="Pfam" id="PF12867">
    <property type="entry name" value="DinB_2"/>
    <property type="match status" value="1"/>
</dbReference>
<name>A0ABT6YEA6_9BACT</name>
<accession>A0ABT6YEA6</accession>
<dbReference type="InterPro" id="IPR034660">
    <property type="entry name" value="DinB/YfiT-like"/>
</dbReference>
<evidence type="ECO:0000313" key="2">
    <source>
        <dbReference type="EMBL" id="MDI9861448.1"/>
    </source>
</evidence>
<feature type="domain" description="DinB-like" evidence="1">
    <location>
        <begin position="10"/>
        <end position="165"/>
    </location>
</feature>
<gene>
    <name evidence="2" type="ORF">QM524_19670</name>
</gene>
<dbReference type="Proteomes" id="UP001236507">
    <property type="component" value="Unassembled WGS sequence"/>
</dbReference>
<dbReference type="SUPFAM" id="SSF109854">
    <property type="entry name" value="DinB/YfiT-like putative metalloenzymes"/>
    <property type="match status" value="1"/>
</dbReference>
<dbReference type="EMBL" id="JASHIF010000019">
    <property type="protein sequence ID" value="MDI9861448.1"/>
    <property type="molecule type" value="Genomic_DNA"/>
</dbReference>
<evidence type="ECO:0000313" key="3">
    <source>
        <dbReference type="Proteomes" id="UP001236507"/>
    </source>
</evidence>
<reference evidence="2 3" key="1">
    <citation type="submission" date="2023-05" db="EMBL/GenBank/DDBJ databases">
        <title>Novel species of genus Flectobacillus isolated from stream in China.</title>
        <authorList>
            <person name="Lu H."/>
        </authorList>
    </citation>
    <scope>NUCLEOTIDE SEQUENCE [LARGE SCALE GENOMIC DNA]</scope>
    <source>
        <strain evidence="2 3">KCTC 42575</strain>
    </source>
</reference>
<proteinExistence type="predicted"/>
<dbReference type="Gene3D" id="1.20.120.450">
    <property type="entry name" value="dinb family like domain"/>
    <property type="match status" value="1"/>
</dbReference>